<sequence length="313" mass="33930">MMIYLDDGSTGTKVGFVNGENKIEFRTVTNRAELGRGVSDSGLSSTYSIDGQNYTFYEQCDALKTSNAQYQYSQHNVAAVHHALHECGFSGKTVDICVTLPISQFFESGRVNVANIEKKKANLLTPVLPEDQEQIIIRSVKLYPEGIPAVQPLICDPNGNSKVDSDELTFIGDIGGTTLDLAIFSGAAERIIKAQSFDIGMLECSDSIKLASGRSGLRDMQVQRLLETGECANGKVKIDRVAVSKPIMTKAASTIINFLGKDIDSLSYSYLIGGGSELLQMSLNDREFEAELVPNSTLALVQAIAKIEEANRG</sequence>
<evidence type="ECO:0000259" key="1">
    <source>
        <dbReference type="Pfam" id="PF06406"/>
    </source>
</evidence>
<organism evidence="2 3">
    <name type="scientific">Photobacterium angustum</name>
    <dbReference type="NCBI Taxonomy" id="661"/>
    <lineage>
        <taxon>Bacteria</taxon>
        <taxon>Pseudomonadati</taxon>
        <taxon>Pseudomonadota</taxon>
        <taxon>Gammaproteobacteria</taxon>
        <taxon>Vibrionales</taxon>
        <taxon>Vibrionaceae</taxon>
        <taxon>Photobacterium</taxon>
    </lineage>
</organism>
<feature type="domain" description="Plasmid segregation protein ParM/StbA N-terminal" evidence="1">
    <location>
        <begin position="1"/>
        <end position="150"/>
    </location>
</feature>
<protein>
    <recommendedName>
        <fullName evidence="1">Plasmid segregation protein ParM/StbA N-terminal domain-containing protein</fullName>
    </recommendedName>
</protein>
<dbReference type="InterPro" id="IPR056367">
    <property type="entry name" value="ASKHA_NBD_ParM_R1-like"/>
</dbReference>
<comment type="caution">
    <text evidence="2">The sequence shown here is derived from an EMBL/GenBank/DDBJ whole genome shotgun (WGS) entry which is preliminary data.</text>
</comment>
<proteinExistence type="predicted"/>
<reference evidence="2 3" key="1">
    <citation type="submission" date="2018-01" db="EMBL/GenBank/DDBJ databases">
        <title>Whole genome sequencing of Histamine producing bacteria.</title>
        <authorList>
            <person name="Butler K."/>
        </authorList>
    </citation>
    <scope>NUCLEOTIDE SEQUENCE [LARGE SCALE GENOMIC DNA]</scope>
    <source>
        <strain evidence="2 3">A6-1</strain>
    </source>
</reference>
<dbReference type="Proteomes" id="UP000240989">
    <property type="component" value="Unassembled WGS sequence"/>
</dbReference>
<dbReference type="CDD" id="cd24022">
    <property type="entry name" value="ASKHA_NBD_ParM_R1-like"/>
    <property type="match status" value="1"/>
</dbReference>
<evidence type="ECO:0000313" key="3">
    <source>
        <dbReference type="Proteomes" id="UP000240989"/>
    </source>
</evidence>
<dbReference type="InterPro" id="IPR043129">
    <property type="entry name" value="ATPase_NBD"/>
</dbReference>
<evidence type="ECO:0000313" key="2">
    <source>
        <dbReference type="EMBL" id="PSX01670.1"/>
    </source>
</evidence>
<name>A0ABX5GXZ8_PHOAN</name>
<dbReference type="Gene3D" id="3.30.420.40">
    <property type="match status" value="2"/>
</dbReference>
<gene>
    <name evidence="2" type="ORF">C0W27_22035</name>
</gene>
<dbReference type="EMBL" id="PYOU01000032">
    <property type="protein sequence ID" value="PSX01670.1"/>
    <property type="molecule type" value="Genomic_DNA"/>
</dbReference>
<dbReference type="Pfam" id="PF06406">
    <property type="entry name" value="StbA_N"/>
    <property type="match status" value="1"/>
</dbReference>
<dbReference type="SUPFAM" id="SSF53067">
    <property type="entry name" value="Actin-like ATPase domain"/>
    <property type="match status" value="2"/>
</dbReference>
<dbReference type="InterPro" id="IPR009440">
    <property type="entry name" value="ParM/StbA_N"/>
</dbReference>
<keyword evidence="3" id="KW-1185">Reference proteome</keyword>
<accession>A0ABX5GXZ8</accession>